<dbReference type="PANTHER" id="PTHR23542">
    <property type="match status" value="1"/>
</dbReference>
<evidence type="ECO:0000256" key="1">
    <source>
        <dbReference type="SAM" id="Phobius"/>
    </source>
</evidence>
<dbReference type="InterPro" id="IPR011701">
    <property type="entry name" value="MFS"/>
</dbReference>
<feature type="transmembrane region" description="Helical" evidence="1">
    <location>
        <begin position="318"/>
        <end position="336"/>
    </location>
</feature>
<dbReference type="Gene3D" id="1.20.1250.20">
    <property type="entry name" value="MFS general substrate transporter like domains"/>
    <property type="match status" value="1"/>
</dbReference>
<feature type="transmembrane region" description="Helical" evidence="1">
    <location>
        <begin position="409"/>
        <end position="428"/>
    </location>
</feature>
<dbReference type="AlphaFoldDB" id="A0A971CZK8"/>
<feature type="transmembrane region" description="Helical" evidence="1">
    <location>
        <begin position="148"/>
        <end position="173"/>
    </location>
</feature>
<feature type="transmembrane region" description="Helical" evidence="1">
    <location>
        <begin position="287"/>
        <end position="306"/>
    </location>
</feature>
<keyword evidence="1" id="KW-0472">Membrane</keyword>
<feature type="transmembrane region" description="Helical" evidence="1">
    <location>
        <begin position="80"/>
        <end position="100"/>
    </location>
</feature>
<dbReference type="SUPFAM" id="SSF103473">
    <property type="entry name" value="MFS general substrate transporter"/>
    <property type="match status" value="1"/>
</dbReference>
<dbReference type="GO" id="GO:0022857">
    <property type="term" value="F:transmembrane transporter activity"/>
    <property type="evidence" value="ECO:0007669"/>
    <property type="project" value="InterPro"/>
</dbReference>
<keyword evidence="1" id="KW-0812">Transmembrane</keyword>
<sequence length="437" mass="46058">MQAVSLYARIFEIPGTKAFSAAAALARLPISMIPLGTVLAINSIYGDWTSSGIVSALNVIGIASGTPLFARLFDRYGQHAVGRVAVVLSIGSMLVFAVAVLLRAPLWLLVILAFVMGATQFSFGALVRTRWSWVLGRSGHSELLTTAYAFESAVDELIFIVGPIFATVLATSVHPVSQLFVPALALCVGGFAFFSLVDTQPSFVRKASAAEAEKVENARHSGTSGQSRAEGLGSGDKSFGAIARRLLPLFPGVLSVMLSYMLLNLAFNGYDVSIVALTKAQGKAGLVGVMVAVFASGSLVGGLVYGSRSWRRSLWTRYCVLLFLLGLGYLSFRLALSNLLVLGLLQFVAGLFIAPTIATCNMIVQHAVASEHLTEGLSWLGALGALGASAGSAITGVVLDAHGPEQGFAIPWIATLIASAIVALHIVVGRHRRLRVR</sequence>
<reference evidence="2" key="2">
    <citation type="submission" date="2020-01" db="EMBL/GenBank/DDBJ databases">
        <authorList>
            <person name="Campanaro S."/>
        </authorList>
    </citation>
    <scope>NUCLEOTIDE SEQUENCE</scope>
    <source>
        <strain evidence="2">AS01afH2WH_6</strain>
    </source>
</reference>
<dbReference type="EMBL" id="JAAXZR010000024">
    <property type="protein sequence ID" value="NLT80010.1"/>
    <property type="molecule type" value="Genomic_DNA"/>
</dbReference>
<feature type="transmembrane region" description="Helical" evidence="1">
    <location>
        <begin position="179"/>
        <end position="197"/>
    </location>
</feature>
<feature type="transmembrane region" description="Helical" evidence="1">
    <location>
        <begin position="106"/>
        <end position="127"/>
    </location>
</feature>
<proteinExistence type="predicted"/>
<feature type="transmembrane region" description="Helical" evidence="1">
    <location>
        <begin position="246"/>
        <end position="267"/>
    </location>
</feature>
<reference evidence="2" key="1">
    <citation type="journal article" date="2020" name="Biotechnol. Biofuels">
        <title>New insights from the biogas microbiome by comprehensive genome-resolved metagenomics of nearly 1600 species originating from multiple anaerobic digesters.</title>
        <authorList>
            <person name="Campanaro S."/>
            <person name="Treu L."/>
            <person name="Rodriguez-R L.M."/>
            <person name="Kovalovszki A."/>
            <person name="Ziels R.M."/>
            <person name="Maus I."/>
            <person name="Zhu X."/>
            <person name="Kougias P.G."/>
            <person name="Basile A."/>
            <person name="Luo G."/>
            <person name="Schluter A."/>
            <person name="Konstantinidis K.T."/>
            <person name="Angelidaki I."/>
        </authorList>
    </citation>
    <scope>NUCLEOTIDE SEQUENCE</scope>
    <source>
        <strain evidence="2">AS01afH2WH_6</strain>
    </source>
</reference>
<feature type="transmembrane region" description="Helical" evidence="1">
    <location>
        <begin position="376"/>
        <end position="397"/>
    </location>
</feature>
<feature type="transmembrane region" description="Helical" evidence="1">
    <location>
        <begin position="53"/>
        <end position="73"/>
    </location>
</feature>
<protein>
    <submittedName>
        <fullName evidence="2">MFS transporter</fullName>
    </submittedName>
</protein>
<feature type="transmembrane region" description="Helical" evidence="1">
    <location>
        <begin position="342"/>
        <end position="364"/>
    </location>
</feature>
<feature type="transmembrane region" description="Helical" evidence="1">
    <location>
        <begin position="21"/>
        <end position="41"/>
    </location>
</feature>
<dbReference type="RefSeq" id="WP_273174043.1">
    <property type="nucleotide sequence ID" value="NZ_JAAXZR010000024.1"/>
</dbReference>
<dbReference type="InterPro" id="IPR036259">
    <property type="entry name" value="MFS_trans_sf"/>
</dbReference>
<accession>A0A971CZK8</accession>
<dbReference type="PANTHER" id="PTHR23542:SF1">
    <property type="entry name" value="MAJOR FACILITATOR SUPERFAMILY (MFS) PROFILE DOMAIN-CONTAINING PROTEIN"/>
    <property type="match status" value="1"/>
</dbReference>
<dbReference type="Proteomes" id="UP000767327">
    <property type="component" value="Unassembled WGS sequence"/>
</dbReference>
<organism evidence="2 3">
    <name type="scientific">Bifidobacterium crudilactis</name>
    <dbReference type="NCBI Taxonomy" id="327277"/>
    <lineage>
        <taxon>Bacteria</taxon>
        <taxon>Bacillati</taxon>
        <taxon>Actinomycetota</taxon>
        <taxon>Actinomycetes</taxon>
        <taxon>Bifidobacteriales</taxon>
        <taxon>Bifidobacteriaceae</taxon>
        <taxon>Bifidobacterium</taxon>
    </lineage>
</organism>
<dbReference type="Pfam" id="PF07690">
    <property type="entry name" value="MFS_1"/>
    <property type="match status" value="1"/>
</dbReference>
<keyword evidence="1" id="KW-1133">Transmembrane helix</keyword>
<name>A0A971CZK8_9BIFI</name>
<evidence type="ECO:0000313" key="2">
    <source>
        <dbReference type="EMBL" id="NLT80010.1"/>
    </source>
</evidence>
<comment type="caution">
    <text evidence="2">The sequence shown here is derived from an EMBL/GenBank/DDBJ whole genome shotgun (WGS) entry which is preliminary data.</text>
</comment>
<evidence type="ECO:0000313" key="3">
    <source>
        <dbReference type="Proteomes" id="UP000767327"/>
    </source>
</evidence>
<gene>
    <name evidence="2" type="ORF">GXW98_06995</name>
</gene>